<evidence type="ECO:0000313" key="3">
    <source>
        <dbReference type="Proteomes" id="UP001497623"/>
    </source>
</evidence>
<keyword evidence="3" id="KW-1185">Reference proteome</keyword>
<sequence>LLGPSSWKLPDAQVEFPHSRDLFRWVAYFLLMGELCPALAKFSEHIYEPKTLISAVAIRYREIRENLLRALMSQDITNYKKLRNIWEKNPNFLRKEYLLWVKDDLTKHEVMKVWPPITGVDLSTHWD</sequence>
<dbReference type="Pfam" id="PF23362">
    <property type="entry name" value="DHX37_C"/>
    <property type="match status" value="1"/>
</dbReference>
<gene>
    <name evidence="2" type="ORF">MNOR_LOCUS16095</name>
</gene>
<dbReference type="AlphaFoldDB" id="A0AAV2QVD2"/>
<reference evidence="2 3" key="1">
    <citation type="submission" date="2024-05" db="EMBL/GenBank/DDBJ databases">
        <authorList>
            <person name="Wallberg A."/>
        </authorList>
    </citation>
    <scope>NUCLEOTIDE SEQUENCE [LARGE SCALE GENOMIC DNA]</scope>
</reference>
<evidence type="ECO:0000259" key="1">
    <source>
        <dbReference type="Pfam" id="PF23362"/>
    </source>
</evidence>
<protein>
    <recommendedName>
        <fullName evidence="1">ATP-dependent RNA helicase DHX37-like C-terminal domain-containing protein</fullName>
    </recommendedName>
</protein>
<feature type="domain" description="ATP-dependent RNA helicase DHX37-like C-terminal" evidence="1">
    <location>
        <begin position="39"/>
        <end position="117"/>
    </location>
</feature>
<organism evidence="2 3">
    <name type="scientific">Meganyctiphanes norvegica</name>
    <name type="common">Northern krill</name>
    <name type="synonym">Thysanopoda norvegica</name>
    <dbReference type="NCBI Taxonomy" id="48144"/>
    <lineage>
        <taxon>Eukaryota</taxon>
        <taxon>Metazoa</taxon>
        <taxon>Ecdysozoa</taxon>
        <taxon>Arthropoda</taxon>
        <taxon>Crustacea</taxon>
        <taxon>Multicrustacea</taxon>
        <taxon>Malacostraca</taxon>
        <taxon>Eumalacostraca</taxon>
        <taxon>Eucarida</taxon>
        <taxon>Euphausiacea</taxon>
        <taxon>Euphausiidae</taxon>
        <taxon>Meganyctiphanes</taxon>
    </lineage>
</organism>
<feature type="non-terminal residue" evidence="2">
    <location>
        <position position="1"/>
    </location>
</feature>
<dbReference type="InterPro" id="IPR056371">
    <property type="entry name" value="DHX37-like_C"/>
</dbReference>
<name>A0AAV2QVD2_MEGNR</name>
<evidence type="ECO:0000313" key="2">
    <source>
        <dbReference type="EMBL" id="CAL4097864.1"/>
    </source>
</evidence>
<dbReference type="EMBL" id="CAXKWB010010411">
    <property type="protein sequence ID" value="CAL4097864.1"/>
    <property type="molecule type" value="Genomic_DNA"/>
</dbReference>
<comment type="caution">
    <text evidence="2">The sequence shown here is derived from an EMBL/GenBank/DDBJ whole genome shotgun (WGS) entry which is preliminary data.</text>
</comment>
<dbReference type="Proteomes" id="UP001497623">
    <property type="component" value="Unassembled WGS sequence"/>
</dbReference>
<accession>A0AAV2QVD2</accession>
<proteinExistence type="predicted"/>